<dbReference type="Proteomes" id="UP000290849">
    <property type="component" value="Unassembled WGS sequence"/>
</dbReference>
<dbReference type="SUPFAM" id="SSF52540">
    <property type="entry name" value="P-loop containing nucleoside triphosphate hydrolases"/>
    <property type="match status" value="1"/>
</dbReference>
<dbReference type="PANTHER" id="PTHR43297">
    <property type="entry name" value="OLIGOPEPTIDE TRANSPORT ATP-BINDING PROTEIN APPD"/>
    <property type="match status" value="1"/>
</dbReference>
<organism evidence="9 10">
    <name type="scientific">Achromobacter aloeverae</name>
    <dbReference type="NCBI Taxonomy" id="1750518"/>
    <lineage>
        <taxon>Bacteria</taxon>
        <taxon>Pseudomonadati</taxon>
        <taxon>Pseudomonadota</taxon>
        <taxon>Betaproteobacteria</taxon>
        <taxon>Burkholderiales</taxon>
        <taxon>Alcaligenaceae</taxon>
        <taxon>Achromobacter</taxon>
    </lineage>
</organism>
<protein>
    <submittedName>
        <fullName evidence="9">Methionine ABC transporter ATP-binding protein</fullName>
    </submittedName>
</protein>
<dbReference type="InterPro" id="IPR017871">
    <property type="entry name" value="ABC_transporter-like_CS"/>
</dbReference>
<dbReference type="Pfam" id="PF00005">
    <property type="entry name" value="ABC_tran"/>
    <property type="match status" value="1"/>
</dbReference>
<comment type="caution">
    <text evidence="9">The sequence shown here is derived from an EMBL/GenBank/DDBJ whole genome shotgun (WGS) entry which is preliminary data.</text>
</comment>
<dbReference type="FunFam" id="3.40.50.300:FF:000016">
    <property type="entry name" value="Oligopeptide ABC transporter ATP-binding component"/>
    <property type="match status" value="1"/>
</dbReference>
<keyword evidence="4" id="KW-1003">Cell membrane</keyword>
<dbReference type="InterPro" id="IPR050388">
    <property type="entry name" value="ABC_Ni/Peptide_Import"/>
</dbReference>
<dbReference type="Pfam" id="PF08352">
    <property type="entry name" value="oligo_HPY"/>
    <property type="match status" value="1"/>
</dbReference>
<dbReference type="PROSITE" id="PS00211">
    <property type="entry name" value="ABC_TRANSPORTER_1"/>
    <property type="match status" value="1"/>
</dbReference>
<dbReference type="RefSeq" id="WP_129153154.1">
    <property type="nucleotide sequence ID" value="NZ_JBHSDO010000005.1"/>
</dbReference>
<dbReference type="PANTHER" id="PTHR43297:SF2">
    <property type="entry name" value="DIPEPTIDE TRANSPORT ATP-BINDING PROTEIN DPPD"/>
    <property type="match status" value="1"/>
</dbReference>
<dbReference type="GO" id="GO:0055085">
    <property type="term" value="P:transmembrane transport"/>
    <property type="evidence" value="ECO:0007669"/>
    <property type="project" value="UniProtKB-ARBA"/>
</dbReference>
<dbReference type="GO" id="GO:0015833">
    <property type="term" value="P:peptide transport"/>
    <property type="evidence" value="ECO:0007669"/>
    <property type="project" value="InterPro"/>
</dbReference>
<keyword evidence="5" id="KW-0547">Nucleotide-binding</keyword>
<evidence type="ECO:0000256" key="5">
    <source>
        <dbReference type="ARBA" id="ARBA00022741"/>
    </source>
</evidence>
<dbReference type="CDD" id="cd03257">
    <property type="entry name" value="ABC_NikE_OppD_transporters"/>
    <property type="match status" value="1"/>
</dbReference>
<dbReference type="InterPro" id="IPR013563">
    <property type="entry name" value="Oligopep_ABC_C"/>
</dbReference>
<dbReference type="InterPro" id="IPR027417">
    <property type="entry name" value="P-loop_NTPase"/>
</dbReference>
<evidence type="ECO:0000313" key="10">
    <source>
        <dbReference type="Proteomes" id="UP000290849"/>
    </source>
</evidence>
<dbReference type="InterPro" id="IPR003593">
    <property type="entry name" value="AAA+_ATPase"/>
</dbReference>
<evidence type="ECO:0000256" key="1">
    <source>
        <dbReference type="ARBA" id="ARBA00004417"/>
    </source>
</evidence>
<name>A0A4Q1HH34_9BURK</name>
<dbReference type="Gene3D" id="3.40.50.300">
    <property type="entry name" value="P-loop containing nucleotide triphosphate hydrolases"/>
    <property type="match status" value="1"/>
</dbReference>
<evidence type="ECO:0000313" key="9">
    <source>
        <dbReference type="EMBL" id="RXN85467.1"/>
    </source>
</evidence>
<feature type="domain" description="ABC transporter" evidence="8">
    <location>
        <begin position="10"/>
        <end position="258"/>
    </location>
</feature>
<keyword evidence="3" id="KW-0813">Transport</keyword>
<evidence type="ECO:0000259" key="8">
    <source>
        <dbReference type="PROSITE" id="PS50893"/>
    </source>
</evidence>
<dbReference type="PROSITE" id="PS50893">
    <property type="entry name" value="ABC_TRANSPORTER_2"/>
    <property type="match status" value="1"/>
</dbReference>
<dbReference type="OrthoDB" id="9802772at2"/>
<dbReference type="GO" id="GO:0016887">
    <property type="term" value="F:ATP hydrolysis activity"/>
    <property type="evidence" value="ECO:0007669"/>
    <property type="project" value="InterPro"/>
</dbReference>
<reference evidence="9 10" key="1">
    <citation type="journal article" date="2017" name="Int. J. Syst. Evol. Microbiol.">
        <title>Achromobacter aloeverae sp. nov., isolated from the root of Aloe vera (L.) Burm.f.</title>
        <authorList>
            <person name="Kuncharoen N."/>
            <person name="Muramatsu Y."/>
            <person name="Shibata C."/>
            <person name="Kamakura Y."/>
            <person name="Nakagawa Y."/>
            <person name="Tanasupawat S."/>
        </authorList>
    </citation>
    <scope>NUCLEOTIDE SEQUENCE [LARGE SCALE GENOMIC DNA]</scope>
    <source>
        <strain evidence="9 10">AVA-1</strain>
    </source>
</reference>
<comment type="subcellular location">
    <subcellularLocation>
        <location evidence="1">Cell inner membrane</location>
        <topology evidence="1">Peripheral membrane protein</topology>
    </subcellularLocation>
</comment>
<comment type="similarity">
    <text evidence="2">Belongs to the ABC transporter superfamily.</text>
</comment>
<evidence type="ECO:0000256" key="6">
    <source>
        <dbReference type="ARBA" id="ARBA00022840"/>
    </source>
</evidence>
<evidence type="ECO:0000256" key="3">
    <source>
        <dbReference type="ARBA" id="ARBA00022448"/>
    </source>
</evidence>
<dbReference type="NCBIfam" id="TIGR01727">
    <property type="entry name" value="oligo_HPY"/>
    <property type="match status" value="1"/>
</dbReference>
<dbReference type="InterPro" id="IPR003439">
    <property type="entry name" value="ABC_transporter-like_ATP-bd"/>
</dbReference>
<evidence type="ECO:0000256" key="7">
    <source>
        <dbReference type="ARBA" id="ARBA00023136"/>
    </source>
</evidence>
<dbReference type="EMBL" id="PYAL01000007">
    <property type="protein sequence ID" value="RXN85467.1"/>
    <property type="molecule type" value="Genomic_DNA"/>
</dbReference>
<keyword evidence="7" id="KW-0472">Membrane</keyword>
<accession>A0A4Q1HH34</accession>
<dbReference type="SMART" id="SM00382">
    <property type="entry name" value="AAA"/>
    <property type="match status" value="1"/>
</dbReference>
<sequence>MPAPMPTLSVRNLRTWFHTRAGIVRAVDDVSFDVHPGEIVGLVGESGSGKSITGFSVLGLIDPPGRIDSGQVLFKGTDLATLSREQLRQLRGNRIAMVFQDPMMTLNPVFRIETQMVETIRSHERCSHKAAWARSRDALAAVGIPSPEERLKAYPHQLSGGMRQRVAIAIAILHKPDLIIADEPTTALDVTIQAQILAEMQKLCADTGTAMVWVSHDLAVIAGLADRVCVMYAGRIVESGPTDDILDRPRHPYTVGLIGSVPSNARTGPRLYQIPGMAPSPLSLPAGCAFHPRCGHATDRCRAEQPAIETDGARAYRCFHPRPGDDS</sequence>
<evidence type="ECO:0000256" key="2">
    <source>
        <dbReference type="ARBA" id="ARBA00005417"/>
    </source>
</evidence>
<dbReference type="GO" id="GO:0005886">
    <property type="term" value="C:plasma membrane"/>
    <property type="evidence" value="ECO:0007669"/>
    <property type="project" value="UniProtKB-SubCell"/>
</dbReference>
<gene>
    <name evidence="9" type="ORF">C7R54_22645</name>
</gene>
<keyword evidence="6 9" id="KW-0067">ATP-binding</keyword>
<evidence type="ECO:0000256" key="4">
    <source>
        <dbReference type="ARBA" id="ARBA00022475"/>
    </source>
</evidence>
<proteinExistence type="inferred from homology"/>
<dbReference type="GO" id="GO:0005524">
    <property type="term" value="F:ATP binding"/>
    <property type="evidence" value="ECO:0007669"/>
    <property type="project" value="UniProtKB-KW"/>
</dbReference>
<keyword evidence="10" id="KW-1185">Reference proteome</keyword>
<dbReference type="AlphaFoldDB" id="A0A4Q1HH34"/>